<reference evidence="2 3" key="1">
    <citation type="journal article" date="2023" name="Front. Microbiol.">
        <title>Genomic analyses of Burkholderia respiratory isolates indicates two evolutionarily distinct B. anthina clades.</title>
        <authorList>
            <person name="Pham A."/>
            <person name="Volmer J.G."/>
            <person name="Chambers D.C."/>
            <person name="Smith D.J."/>
            <person name="Reid D.W."/>
            <person name="Burr L."/>
            <person name="Wells T.J."/>
        </authorList>
    </citation>
    <scope>NUCLEOTIDE SEQUENCE [LARGE SCALE GENOMIC DNA]</scope>
    <source>
        <strain evidence="2 3">BCCIQ07A</strain>
    </source>
</reference>
<sequence>MTTNTYGGYTIDQLREFIRHHYDAEHGGDNIDELTNDSSASVKIVRDLLDAIEPQQDGDLLRPIARWVYNAVRVNLDLLHGICSEFGCPQGEDVATWLRDRLSNEKSPAPEQASEAAQQRSGMDRPFTEVVPAAEVIVDARAGDGNETSSKVSENVASIKVEIDYAADDSCQLQCWARGHHDRAAFLKACEAALSDWDGRVVCLDGKPVKRLHWRTVRPDAETAAFGVVDCLHVESKPGRGAYAVTVLDEWLPLFTPMSATA</sequence>
<accession>A0ABU5WTQ1</accession>
<gene>
    <name evidence="2" type="ORF">SB593_25400</name>
</gene>
<protein>
    <submittedName>
        <fullName evidence="2">Uncharacterized protein</fullName>
    </submittedName>
</protein>
<evidence type="ECO:0000313" key="2">
    <source>
        <dbReference type="EMBL" id="MEB2582284.1"/>
    </source>
</evidence>
<dbReference type="Proteomes" id="UP001304467">
    <property type="component" value="Unassembled WGS sequence"/>
</dbReference>
<feature type="region of interest" description="Disordered" evidence="1">
    <location>
        <begin position="102"/>
        <end position="124"/>
    </location>
</feature>
<keyword evidence="3" id="KW-1185">Reference proteome</keyword>
<dbReference type="EMBL" id="JAWRLE010000049">
    <property type="protein sequence ID" value="MEB2582284.1"/>
    <property type="molecule type" value="Genomic_DNA"/>
</dbReference>
<proteinExistence type="predicted"/>
<comment type="caution">
    <text evidence="2">The sequence shown here is derived from an EMBL/GenBank/DDBJ whole genome shotgun (WGS) entry which is preliminary data.</text>
</comment>
<dbReference type="RefSeq" id="WP_323620739.1">
    <property type="nucleotide sequence ID" value="NZ_JAWRKY010000001.1"/>
</dbReference>
<name>A0ABU5WTQ1_9BURK</name>
<organism evidence="2 3">
    <name type="scientific">Burkholderia anthinoferrum</name>
    <dbReference type="NCBI Taxonomy" id="3090833"/>
    <lineage>
        <taxon>Bacteria</taxon>
        <taxon>Pseudomonadati</taxon>
        <taxon>Pseudomonadota</taxon>
        <taxon>Betaproteobacteria</taxon>
        <taxon>Burkholderiales</taxon>
        <taxon>Burkholderiaceae</taxon>
        <taxon>Burkholderia</taxon>
    </lineage>
</organism>
<feature type="compositionally biased region" description="Low complexity" evidence="1">
    <location>
        <begin position="107"/>
        <end position="119"/>
    </location>
</feature>
<evidence type="ECO:0000256" key="1">
    <source>
        <dbReference type="SAM" id="MobiDB-lite"/>
    </source>
</evidence>
<evidence type="ECO:0000313" key="3">
    <source>
        <dbReference type="Proteomes" id="UP001304467"/>
    </source>
</evidence>